<feature type="transmembrane region" description="Helical" evidence="12">
    <location>
        <begin position="340"/>
        <end position="357"/>
    </location>
</feature>
<keyword evidence="4" id="KW-1003">Cell membrane</keyword>
<evidence type="ECO:0000256" key="7">
    <source>
        <dbReference type="ARBA" id="ARBA00022989"/>
    </source>
</evidence>
<dbReference type="Proteomes" id="UP000678499">
    <property type="component" value="Unassembled WGS sequence"/>
</dbReference>
<sequence length="412" mass="45170">MHLIAANVCVWMRTIAREGLKDFTRYYVKHSGGPSEDQMILNRVNLSAISTSRQSPDSDSDNSPYGDDGNGQESAGIINNNDDGLINGTVCERLSILGTLRDDTAPYLYPVVVQYSFVAAVVLFVIWLDVGRYPKYAPEAEDSGDVEPQQAPAAAPPPPRQTGPVQTDGDAEAEEEDGPSGPRACAGARKGLVFGLLLVLCAVAATVCYFVLLENAELKMYAIYLADSAHTALLLISLLVVLIGCCRVKKLKFDPHKEDLLNVLLLRVSGFAVLLYATVTIIAAALRFLNPALDVPTLLVLVTAALTVLEIAFQAPFVLDANKRAIHKQTLNETKPGRQLITFLLLTNLAMFAIYIVEAQKVDRLPVQLNFYGYLTWTVILKLVLPLCIFHRFHGAAILAEIWRNSYRTLPE</sequence>
<evidence type="ECO:0000313" key="13">
    <source>
        <dbReference type="EMBL" id="CAD7282338.1"/>
    </source>
</evidence>
<evidence type="ECO:0000256" key="1">
    <source>
        <dbReference type="ARBA" id="ARBA00004651"/>
    </source>
</evidence>
<feature type="transmembrane region" description="Helical" evidence="12">
    <location>
        <begin position="298"/>
        <end position="319"/>
    </location>
</feature>
<evidence type="ECO:0000256" key="12">
    <source>
        <dbReference type="SAM" id="Phobius"/>
    </source>
</evidence>
<dbReference type="Pfam" id="PF03189">
    <property type="entry name" value="Otopetrin"/>
    <property type="match status" value="1"/>
</dbReference>
<evidence type="ECO:0000256" key="4">
    <source>
        <dbReference type="ARBA" id="ARBA00022475"/>
    </source>
</evidence>
<keyword evidence="6" id="KW-0375">Hydrogen ion transport</keyword>
<dbReference type="EMBL" id="CAJPEX010003729">
    <property type="protein sequence ID" value="CAG0922490.1"/>
    <property type="molecule type" value="Genomic_DNA"/>
</dbReference>
<evidence type="ECO:0000256" key="9">
    <source>
        <dbReference type="ARBA" id="ARBA00023136"/>
    </source>
</evidence>
<feature type="transmembrane region" description="Helical" evidence="12">
    <location>
        <begin position="369"/>
        <end position="390"/>
    </location>
</feature>
<comment type="similarity">
    <text evidence="2">Belongs to the otopetrin family.</text>
</comment>
<feature type="compositionally biased region" description="Acidic residues" evidence="11">
    <location>
        <begin position="169"/>
        <end position="178"/>
    </location>
</feature>
<feature type="region of interest" description="Disordered" evidence="11">
    <location>
        <begin position="139"/>
        <end position="182"/>
    </location>
</feature>
<evidence type="ECO:0000256" key="10">
    <source>
        <dbReference type="ARBA" id="ARBA00023303"/>
    </source>
</evidence>
<keyword evidence="3" id="KW-0813">Transport</keyword>
<feature type="transmembrane region" description="Helical" evidence="12">
    <location>
        <begin position="107"/>
        <end position="128"/>
    </location>
</feature>
<keyword evidence="10" id="KW-0407">Ion channel</keyword>
<keyword evidence="14" id="KW-1185">Reference proteome</keyword>
<accession>A0A7R9GH40</accession>
<name>A0A7R9GH40_9CRUS</name>
<dbReference type="PANTHER" id="PTHR21522:SF62">
    <property type="entry name" value="OTOPETRIN-LIKE A, ISOFORM C"/>
    <property type="match status" value="1"/>
</dbReference>
<organism evidence="13">
    <name type="scientific">Notodromas monacha</name>
    <dbReference type="NCBI Taxonomy" id="399045"/>
    <lineage>
        <taxon>Eukaryota</taxon>
        <taxon>Metazoa</taxon>
        <taxon>Ecdysozoa</taxon>
        <taxon>Arthropoda</taxon>
        <taxon>Crustacea</taxon>
        <taxon>Oligostraca</taxon>
        <taxon>Ostracoda</taxon>
        <taxon>Podocopa</taxon>
        <taxon>Podocopida</taxon>
        <taxon>Cypridocopina</taxon>
        <taxon>Cypridoidea</taxon>
        <taxon>Cyprididae</taxon>
        <taxon>Notodromas</taxon>
    </lineage>
</organism>
<keyword evidence="5 12" id="KW-0812">Transmembrane</keyword>
<dbReference type="GO" id="GO:0005886">
    <property type="term" value="C:plasma membrane"/>
    <property type="evidence" value="ECO:0007669"/>
    <property type="project" value="UniProtKB-SubCell"/>
</dbReference>
<evidence type="ECO:0000256" key="3">
    <source>
        <dbReference type="ARBA" id="ARBA00022448"/>
    </source>
</evidence>
<evidence type="ECO:0000256" key="5">
    <source>
        <dbReference type="ARBA" id="ARBA00022692"/>
    </source>
</evidence>
<feature type="transmembrane region" description="Helical" evidence="12">
    <location>
        <begin position="192"/>
        <end position="212"/>
    </location>
</feature>
<dbReference type="OrthoDB" id="6429739at2759"/>
<evidence type="ECO:0000256" key="8">
    <source>
        <dbReference type="ARBA" id="ARBA00023065"/>
    </source>
</evidence>
<gene>
    <name evidence="13" type="ORF">NMOB1V02_LOCUS9963</name>
</gene>
<dbReference type="GO" id="GO:0015252">
    <property type="term" value="F:proton channel activity"/>
    <property type="evidence" value="ECO:0007669"/>
    <property type="project" value="InterPro"/>
</dbReference>
<reference evidence="13" key="1">
    <citation type="submission" date="2020-11" db="EMBL/GenBank/DDBJ databases">
        <authorList>
            <person name="Tran Van P."/>
        </authorList>
    </citation>
    <scope>NUCLEOTIDE SEQUENCE</scope>
</reference>
<dbReference type="EMBL" id="OA885766">
    <property type="protein sequence ID" value="CAD7282338.1"/>
    <property type="molecule type" value="Genomic_DNA"/>
</dbReference>
<comment type="subcellular location">
    <subcellularLocation>
        <location evidence="1">Cell membrane</location>
        <topology evidence="1">Multi-pass membrane protein</topology>
    </subcellularLocation>
</comment>
<feature type="transmembrane region" description="Helical" evidence="12">
    <location>
        <begin position="260"/>
        <end position="286"/>
    </location>
</feature>
<feature type="compositionally biased region" description="Polar residues" evidence="11">
    <location>
        <begin position="50"/>
        <end position="63"/>
    </location>
</feature>
<evidence type="ECO:0000256" key="6">
    <source>
        <dbReference type="ARBA" id="ARBA00022781"/>
    </source>
</evidence>
<evidence type="ECO:0000313" key="14">
    <source>
        <dbReference type="Proteomes" id="UP000678499"/>
    </source>
</evidence>
<dbReference type="PANTHER" id="PTHR21522">
    <property type="entry name" value="PROTON CHANNEL OTOP"/>
    <property type="match status" value="1"/>
</dbReference>
<feature type="transmembrane region" description="Helical" evidence="12">
    <location>
        <begin position="232"/>
        <end position="248"/>
    </location>
</feature>
<proteinExistence type="inferred from homology"/>
<dbReference type="InterPro" id="IPR004878">
    <property type="entry name" value="Otopetrin"/>
</dbReference>
<keyword evidence="9 12" id="KW-0472">Membrane</keyword>
<dbReference type="AlphaFoldDB" id="A0A7R9GH40"/>
<protein>
    <submittedName>
        <fullName evidence="13">Uncharacterized protein</fullName>
    </submittedName>
</protein>
<evidence type="ECO:0000256" key="11">
    <source>
        <dbReference type="SAM" id="MobiDB-lite"/>
    </source>
</evidence>
<keyword evidence="7 12" id="KW-1133">Transmembrane helix</keyword>
<evidence type="ECO:0000256" key="2">
    <source>
        <dbReference type="ARBA" id="ARBA00006513"/>
    </source>
</evidence>
<keyword evidence="8" id="KW-0406">Ion transport</keyword>
<feature type="region of interest" description="Disordered" evidence="11">
    <location>
        <begin position="50"/>
        <end position="79"/>
    </location>
</feature>